<evidence type="ECO:0000256" key="1">
    <source>
        <dbReference type="ARBA" id="ARBA00001946"/>
    </source>
</evidence>
<dbReference type="NCBIfam" id="TIGR01499">
    <property type="entry name" value="folC"/>
    <property type="match status" value="1"/>
</dbReference>
<dbReference type="GO" id="GO:0004326">
    <property type="term" value="F:tetrahydrofolylpolyglutamate synthase activity"/>
    <property type="evidence" value="ECO:0007669"/>
    <property type="project" value="UniProtKB-EC"/>
</dbReference>
<dbReference type="SUPFAM" id="SSF53244">
    <property type="entry name" value="MurD-like peptide ligases, peptide-binding domain"/>
    <property type="match status" value="1"/>
</dbReference>
<keyword evidence="6 10" id="KW-0547">Nucleotide-binding</keyword>
<evidence type="ECO:0000256" key="8">
    <source>
        <dbReference type="ARBA" id="ARBA00022842"/>
    </source>
</evidence>
<dbReference type="AlphaFoldDB" id="A0A6N2R746"/>
<keyword evidence="5" id="KW-0479">Metal-binding</keyword>
<dbReference type="InterPro" id="IPR013221">
    <property type="entry name" value="Mur_ligase_cen"/>
</dbReference>
<dbReference type="GO" id="GO:0046872">
    <property type="term" value="F:metal ion binding"/>
    <property type="evidence" value="ECO:0007669"/>
    <property type="project" value="UniProtKB-KW"/>
</dbReference>
<evidence type="ECO:0000259" key="11">
    <source>
        <dbReference type="Pfam" id="PF08245"/>
    </source>
</evidence>
<dbReference type="EMBL" id="CACRSQ010000002">
    <property type="protein sequence ID" value="VYS75931.1"/>
    <property type="molecule type" value="Genomic_DNA"/>
</dbReference>
<dbReference type="EC" id="6.3.2.17" evidence="3"/>
<dbReference type="GeneID" id="69468498"/>
<keyword evidence="7 10" id="KW-0067">ATP-binding</keyword>
<name>A0A6N2R746_9FIRM</name>
<evidence type="ECO:0000256" key="3">
    <source>
        <dbReference type="ARBA" id="ARBA00013025"/>
    </source>
</evidence>
<comment type="catalytic activity">
    <reaction evidence="9">
        <text>(6S)-5,6,7,8-tetrahydrofolyl-(gamma-L-Glu)(n) + L-glutamate + ATP = (6S)-5,6,7,8-tetrahydrofolyl-(gamma-L-Glu)(n+1) + ADP + phosphate + H(+)</text>
        <dbReference type="Rhea" id="RHEA:10580"/>
        <dbReference type="Rhea" id="RHEA-COMP:14738"/>
        <dbReference type="Rhea" id="RHEA-COMP:14740"/>
        <dbReference type="ChEBI" id="CHEBI:15378"/>
        <dbReference type="ChEBI" id="CHEBI:29985"/>
        <dbReference type="ChEBI" id="CHEBI:30616"/>
        <dbReference type="ChEBI" id="CHEBI:43474"/>
        <dbReference type="ChEBI" id="CHEBI:141005"/>
        <dbReference type="ChEBI" id="CHEBI:456216"/>
        <dbReference type="EC" id="6.3.2.17"/>
    </reaction>
</comment>
<dbReference type="Gene3D" id="3.90.190.20">
    <property type="entry name" value="Mur ligase, C-terminal domain"/>
    <property type="match status" value="1"/>
</dbReference>
<evidence type="ECO:0000256" key="10">
    <source>
        <dbReference type="PIRNR" id="PIRNR001563"/>
    </source>
</evidence>
<evidence type="ECO:0000256" key="6">
    <source>
        <dbReference type="ARBA" id="ARBA00022741"/>
    </source>
</evidence>
<comment type="similarity">
    <text evidence="2 10">Belongs to the folylpolyglutamate synthase family.</text>
</comment>
<dbReference type="InterPro" id="IPR018109">
    <property type="entry name" value="Folylpolyglutamate_synth_CS"/>
</dbReference>
<evidence type="ECO:0000256" key="5">
    <source>
        <dbReference type="ARBA" id="ARBA00022723"/>
    </source>
</evidence>
<dbReference type="PROSITE" id="PS01012">
    <property type="entry name" value="FOLYLPOLYGLU_SYNT_2"/>
    <property type="match status" value="1"/>
</dbReference>
<dbReference type="PIRSF" id="PIRSF001563">
    <property type="entry name" value="Folylpolyglu_synth"/>
    <property type="match status" value="1"/>
</dbReference>
<dbReference type="SUPFAM" id="SSF53623">
    <property type="entry name" value="MurD-like peptide ligases, catalytic domain"/>
    <property type="match status" value="1"/>
</dbReference>
<sequence>MTDFEEARNYLNHVTGFAKKTSLSNVQWILDVLGNPEKDLFMIHVAGTNGKGSVCAFLDSILTGAGIRTGRFSSPHLIRMEERIQIGGREISEKRFSEVFAKVKNAVFQAVKEGADHPSFFEFLFFMSLVFFREEHAEVCIIETGMGGRHDATNVIMPRLSVITAVSLDHQEFLGNTLQLIAAEKAGIIKPGVPVICLRQKPEVLRVFQEEAAHKDSEFLTISKDNLIFSEKSSDYIDFLRKSAYDKKSECLKLGLLGDFQYENAALAAAAVRLLFPDLKRRTVFNGLSSAFLAGRMEEVSPNIFIDGGHNLQAAEAFCHTLEKYFPQRKLIVFAPSHKKEEEGILKLLTEVENLEGIIKVPVVNREIPENDFLKAYKTMIKKSEEGVLCFCIGSFYLAGKVKTFILNGGRK</sequence>
<dbReference type="GO" id="GO:0008841">
    <property type="term" value="F:dihydrofolate synthase activity"/>
    <property type="evidence" value="ECO:0007669"/>
    <property type="project" value="TreeGrafter"/>
</dbReference>
<dbReference type="FunFam" id="3.40.1190.10:FF:000011">
    <property type="entry name" value="Folylpolyglutamate synthase/dihydrofolate synthase"/>
    <property type="match status" value="1"/>
</dbReference>
<dbReference type="Gene3D" id="3.40.1190.10">
    <property type="entry name" value="Mur-like, catalytic domain"/>
    <property type="match status" value="1"/>
</dbReference>
<dbReference type="PANTHER" id="PTHR11136:SF0">
    <property type="entry name" value="DIHYDROFOLATE SYNTHETASE-RELATED"/>
    <property type="match status" value="1"/>
</dbReference>
<keyword evidence="8" id="KW-0460">Magnesium</keyword>
<evidence type="ECO:0000313" key="12">
    <source>
        <dbReference type="EMBL" id="VYS75931.1"/>
    </source>
</evidence>
<dbReference type="InterPro" id="IPR036565">
    <property type="entry name" value="Mur-like_cat_sf"/>
</dbReference>
<reference evidence="12" key="1">
    <citation type="submission" date="2019-11" db="EMBL/GenBank/DDBJ databases">
        <authorList>
            <person name="Feng L."/>
        </authorList>
    </citation>
    <scope>NUCLEOTIDE SEQUENCE</scope>
    <source>
        <strain evidence="12">AcaccaeLFYP115</strain>
    </source>
</reference>
<dbReference type="InterPro" id="IPR036615">
    <property type="entry name" value="Mur_ligase_C_dom_sf"/>
</dbReference>
<evidence type="ECO:0000256" key="7">
    <source>
        <dbReference type="ARBA" id="ARBA00022840"/>
    </source>
</evidence>
<evidence type="ECO:0000256" key="2">
    <source>
        <dbReference type="ARBA" id="ARBA00008276"/>
    </source>
</evidence>
<comment type="cofactor">
    <cofactor evidence="1">
        <name>Mg(2+)</name>
        <dbReference type="ChEBI" id="CHEBI:18420"/>
    </cofactor>
</comment>
<organism evidence="12">
    <name type="scientific">Anaerostipes caccae</name>
    <dbReference type="NCBI Taxonomy" id="105841"/>
    <lineage>
        <taxon>Bacteria</taxon>
        <taxon>Bacillati</taxon>
        <taxon>Bacillota</taxon>
        <taxon>Clostridia</taxon>
        <taxon>Lachnospirales</taxon>
        <taxon>Lachnospiraceae</taxon>
        <taxon>Anaerostipes</taxon>
    </lineage>
</organism>
<dbReference type="GO" id="GO:0005524">
    <property type="term" value="F:ATP binding"/>
    <property type="evidence" value="ECO:0007669"/>
    <property type="project" value="UniProtKB-KW"/>
</dbReference>
<proteinExistence type="inferred from homology"/>
<evidence type="ECO:0000256" key="4">
    <source>
        <dbReference type="ARBA" id="ARBA00022598"/>
    </source>
</evidence>
<dbReference type="InterPro" id="IPR001645">
    <property type="entry name" value="Folylpolyglutamate_synth"/>
</dbReference>
<dbReference type="GO" id="GO:0005737">
    <property type="term" value="C:cytoplasm"/>
    <property type="evidence" value="ECO:0007669"/>
    <property type="project" value="TreeGrafter"/>
</dbReference>
<dbReference type="RefSeq" id="WP_006565631.1">
    <property type="nucleotide sequence ID" value="NZ_BAABRZ010000005.1"/>
</dbReference>
<dbReference type="PROSITE" id="PS01011">
    <property type="entry name" value="FOLYLPOLYGLU_SYNT_1"/>
    <property type="match status" value="1"/>
</dbReference>
<evidence type="ECO:0000256" key="9">
    <source>
        <dbReference type="ARBA" id="ARBA00047493"/>
    </source>
</evidence>
<feature type="domain" description="Mur ligase central" evidence="11">
    <location>
        <begin position="45"/>
        <end position="272"/>
    </location>
</feature>
<dbReference type="PANTHER" id="PTHR11136">
    <property type="entry name" value="FOLYLPOLYGLUTAMATE SYNTHASE-RELATED"/>
    <property type="match status" value="1"/>
</dbReference>
<dbReference type="Pfam" id="PF08245">
    <property type="entry name" value="Mur_ligase_M"/>
    <property type="match status" value="1"/>
</dbReference>
<accession>A0A6N2R746</accession>
<keyword evidence="4 10" id="KW-0436">Ligase</keyword>
<protein>
    <recommendedName>
        <fullName evidence="3">tetrahydrofolate synthase</fullName>
        <ecNumber evidence="3">6.3.2.17</ecNumber>
    </recommendedName>
</protein>
<gene>
    <name evidence="12" type="primary">fgs_1</name>
    <name evidence="12" type="ORF">ACLFYP115_00277</name>
</gene>